<dbReference type="EMBL" id="CAKXAJ010025210">
    <property type="protein sequence ID" value="CAH2236572.1"/>
    <property type="molecule type" value="Genomic_DNA"/>
</dbReference>
<dbReference type="OrthoDB" id="7461624at2759"/>
<keyword evidence="1" id="KW-0812">Transmembrane</keyword>
<feature type="transmembrane region" description="Helical" evidence="1">
    <location>
        <begin position="21"/>
        <end position="41"/>
    </location>
</feature>
<dbReference type="AlphaFoldDB" id="A0A8S4RKR3"/>
<comment type="caution">
    <text evidence="2">The sequence shown here is derived from an EMBL/GenBank/DDBJ whole genome shotgun (WGS) entry which is preliminary data.</text>
</comment>
<gene>
    <name evidence="2" type="primary">jg15331</name>
    <name evidence="2" type="ORF">PAEG_LOCUS13940</name>
</gene>
<organism evidence="2 3">
    <name type="scientific">Pararge aegeria aegeria</name>
    <dbReference type="NCBI Taxonomy" id="348720"/>
    <lineage>
        <taxon>Eukaryota</taxon>
        <taxon>Metazoa</taxon>
        <taxon>Ecdysozoa</taxon>
        <taxon>Arthropoda</taxon>
        <taxon>Hexapoda</taxon>
        <taxon>Insecta</taxon>
        <taxon>Pterygota</taxon>
        <taxon>Neoptera</taxon>
        <taxon>Endopterygota</taxon>
        <taxon>Lepidoptera</taxon>
        <taxon>Glossata</taxon>
        <taxon>Ditrysia</taxon>
        <taxon>Papilionoidea</taxon>
        <taxon>Nymphalidae</taxon>
        <taxon>Satyrinae</taxon>
        <taxon>Satyrini</taxon>
        <taxon>Parargina</taxon>
        <taxon>Pararge</taxon>
    </lineage>
</organism>
<evidence type="ECO:0000313" key="3">
    <source>
        <dbReference type="Proteomes" id="UP000838756"/>
    </source>
</evidence>
<sequence length="190" mass="21692">MRCEIPVLLRCCFCFPLRHGLLVWAYIKQILSVLFVAYMISNARSNFSRMSGGSYAMFAISLTLTVVDIVFHVLFIISAHTKDYKKMRIFYRYSIVIVGLDSGLMILLFIALSIYYLYLSPVILIILLSITWPTLVLSLIIAILQVYLIILVRSEFVKLKNNSQFEFVNNAAEEKCSANIDFVKEIPAAV</sequence>
<accession>A0A8S4RKR3</accession>
<evidence type="ECO:0000313" key="2">
    <source>
        <dbReference type="EMBL" id="CAH2236572.1"/>
    </source>
</evidence>
<reference evidence="2" key="1">
    <citation type="submission" date="2022-03" db="EMBL/GenBank/DDBJ databases">
        <authorList>
            <person name="Lindestad O."/>
        </authorList>
    </citation>
    <scope>NUCLEOTIDE SEQUENCE</scope>
</reference>
<feature type="transmembrane region" description="Helical" evidence="1">
    <location>
        <begin position="89"/>
        <end position="116"/>
    </location>
</feature>
<feature type="transmembrane region" description="Helical" evidence="1">
    <location>
        <begin position="53"/>
        <end position="77"/>
    </location>
</feature>
<name>A0A8S4RKR3_9NEOP</name>
<dbReference type="Proteomes" id="UP000838756">
    <property type="component" value="Unassembled WGS sequence"/>
</dbReference>
<keyword evidence="1" id="KW-0472">Membrane</keyword>
<evidence type="ECO:0000256" key="1">
    <source>
        <dbReference type="SAM" id="Phobius"/>
    </source>
</evidence>
<protein>
    <submittedName>
        <fullName evidence="2">Jg15331 protein</fullName>
    </submittedName>
</protein>
<feature type="transmembrane region" description="Helical" evidence="1">
    <location>
        <begin position="122"/>
        <end position="150"/>
    </location>
</feature>
<keyword evidence="1" id="KW-1133">Transmembrane helix</keyword>
<keyword evidence="3" id="KW-1185">Reference proteome</keyword>
<proteinExistence type="predicted"/>